<name>A0AAI9U8F7_9PEZI</name>
<sequence>MAQCPGDHNSKHSMTDVKEFDQWLAEARLDTTLCRGPNGFKNRGLELLIRMIYDKVETLVDPENLGIVYRALSSPDVAQTAKRNHEATGTTPNEHTDIQPASAGLPRKRRRHLPDPLRGRDEELIAMEVPDESGPGFPISIASGAQSLGFEPSLHRPRGDAGLTDTSICRYPEPAVASRVDGARSKAVMRTPRTLRGLRQHMSDVGNVSPPRTAEYIDSLVQLREELGSRPDVVFQEEDYYSIGDLLFCRIFGGDVQGRLYELITEHDAAGAYRQNSGACRVDRLAEKLQKSSLDDLASFVRSWGEVTDTAIRTGTSWGRLQGYWRQYDLWKRWQRLKELSQSAGPRRVELLRFLKSQNIETKHGKTLDSCLADFFAAELDLPGNTKFGDTIYRFAAVGILVDVFGRGILAFLPKGVDTWYKLFKSGGKFSPEKLKLEVACEFVAGRTPGLRELCNAAEVSIVENVIKGQPIETTRAVYDIRRGKSREDVLGLSLMDFVTAEVRRGDCGEVLSDEGGDGA</sequence>
<gene>
    <name evidence="2" type="ORF">CMEL01_16746</name>
</gene>
<dbReference type="AlphaFoldDB" id="A0AAI9U8F7"/>
<organism evidence="2 3">
    <name type="scientific">Colletotrichum melonis</name>
    <dbReference type="NCBI Taxonomy" id="1209925"/>
    <lineage>
        <taxon>Eukaryota</taxon>
        <taxon>Fungi</taxon>
        <taxon>Dikarya</taxon>
        <taxon>Ascomycota</taxon>
        <taxon>Pezizomycotina</taxon>
        <taxon>Sordariomycetes</taxon>
        <taxon>Hypocreomycetidae</taxon>
        <taxon>Glomerellales</taxon>
        <taxon>Glomerellaceae</taxon>
        <taxon>Colletotrichum</taxon>
        <taxon>Colletotrichum acutatum species complex</taxon>
    </lineage>
</organism>
<evidence type="ECO:0000313" key="2">
    <source>
        <dbReference type="EMBL" id="KAK1452535.1"/>
    </source>
</evidence>
<feature type="region of interest" description="Disordered" evidence="1">
    <location>
        <begin position="77"/>
        <end position="120"/>
    </location>
</feature>
<comment type="caution">
    <text evidence="2">The sequence shown here is derived from an EMBL/GenBank/DDBJ whole genome shotgun (WGS) entry which is preliminary data.</text>
</comment>
<reference evidence="2 3" key="1">
    <citation type="submission" date="2016-10" db="EMBL/GenBank/DDBJ databases">
        <title>The genome sequence of Colletotrichum fioriniae PJ7.</title>
        <authorList>
            <person name="Baroncelli R."/>
        </authorList>
    </citation>
    <scope>NUCLEOTIDE SEQUENCE [LARGE SCALE GENOMIC DNA]</scope>
    <source>
        <strain evidence="2">Col 31</strain>
    </source>
</reference>
<accession>A0AAI9U8F7</accession>
<keyword evidence="3" id="KW-1185">Reference proteome</keyword>
<protein>
    <submittedName>
        <fullName evidence="2">Uncharacterized protein</fullName>
    </submittedName>
</protein>
<evidence type="ECO:0000256" key="1">
    <source>
        <dbReference type="SAM" id="MobiDB-lite"/>
    </source>
</evidence>
<dbReference type="Proteomes" id="UP001239795">
    <property type="component" value="Unassembled WGS sequence"/>
</dbReference>
<proteinExistence type="predicted"/>
<evidence type="ECO:0000313" key="3">
    <source>
        <dbReference type="Proteomes" id="UP001239795"/>
    </source>
</evidence>
<dbReference type="EMBL" id="MLGG01000039">
    <property type="protein sequence ID" value="KAK1452535.1"/>
    <property type="molecule type" value="Genomic_DNA"/>
</dbReference>